<feature type="transmembrane region" description="Helical" evidence="2">
    <location>
        <begin position="65"/>
        <end position="84"/>
    </location>
</feature>
<evidence type="ECO:0008006" key="5">
    <source>
        <dbReference type="Google" id="ProtNLM"/>
    </source>
</evidence>
<protein>
    <recommendedName>
        <fullName evidence="5">DUF4231 domain-containing protein</fullName>
    </recommendedName>
</protein>
<dbReference type="AlphaFoldDB" id="A0A367RPG3"/>
<feature type="transmembrane region" description="Helical" evidence="2">
    <location>
        <begin position="34"/>
        <end position="53"/>
    </location>
</feature>
<keyword evidence="1" id="KW-0175">Coiled coil</keyword>
<keyword evidence="2" id="KW-0472">Membrane</keyword>
<keyword evidence="2" id="KW-0812">Transmembrane</keyword>
<sequence length="134" mass="15066">MQDFQDQRKKLQHQIEQLTQDTTRLRRINGSWDAGLTITTILLTLMITILASLNQIDDQNKKVTTSVLGAVIVAIQAIGNAFPVKQKAGSYRLLQAQASNLLIDVQYVENVEELRNISSQFRQLSIEAAKVETQ</sequence>
<proteinExistence type="predicted"/>
<name>A0A367RPG3_9NOSO</name>
<gene>
    <name evidence="3" type="ORF">A6770_14055</name>
</gene>
<reference evidence="3" key="1">
    <citation type="submission" date="2016-04" db="EMBL/GenBank/DDBJ databases">
        <authorList>
            <person name="Tabuchi Yagui T.R."/>
        </authorList>
    </citation>
    <scope>NUCLEOTIDE SEQUENCE [LARGE SCALE GENOMIC DNA]</scope>
    <source>
        <strain evidence="3">NIES-26</strain>
    </source>
</reference>
<evidence type="ECO:0000256" key="1">
    <source>
        <dbReference type="SAM" id="Coils"/>
    </source>
</evidence>
<organism evidence="3 4">
    <name type="scientific">Nostoc minutum NIES-26</name>
    <dbReference type="NCBI Taxonomy" id="1844469"/>
    <lineage>
        <taxon>Bacteria</taxon>
        <taxon>Bacillati</taxon>
        <taxon>Cyanobacteriota</taxon>
        <taxon>Cyanophyceae</taxon>
        <taxon>Nostocales</taxon>
        <taxon>Nostocaceae</taxon>
        <taxon>Nostoc</taxon>
    </lineage>
</organism>
<evidence type="ECO:0000313" key="4">
    <source>
        <dbReference type="Proteomes" id="UP000252107"/>
    </source>
</evidence>
<keyword evidence="2" id="KW-1133">Transmembrane helix</keyword>
<evidence type="ECO:0000313" key="3">
    <source>
        <dbReference type="EMBL" id="RCJ37909.1"/>
    </source>
</evidence>
<accession>A0A367RPG3</accession>
<feature type="coiled-coil region" evidence="1">
    <location>
        <begin position="1"/>
        <end position="28"/>
    </location>
</feature>
<comment type="caution">
    <text evidence="3">The sequence shown here is derived from an EMBL/GenBank/DDBJ whole genome shotgun (WGS) entry which is preliminary data.</text>
</comment>
<evidence type="ECO:0000256" key="2">
    <source>
        <dbReference type="SAM" id="Phobius"/>
    </source>
</evidence>
<dbReference type="EMBL" id="LXQD01000109">
    <property type="protein sequence ID" value="RCJ37909.1"/>
    <property type="molecule type" value="Genomic_DNA"/>
</dbReference>
<keyword evidence="4" id="KW-1185">Reference proteome</keyword>
<dbReference type="Proteomes" id="UP000252107">
    <property type="component" value="Unassembled WGS sequence"/>
</dbReference>